<evidence type="ECO:0000313" key="4">
    <source>
        <dbReference type="Proteomes" id="UP000298860"/>
    </source>
</evidence>
<evidence type="ECO:0000313" key="3">
    <source>
        <dbReference type="EMBL" id="GDY33626.1"/>
    </source>
</evidence>
<accession>A0A4D4JGU8</accession>
<evidence type="ECO:0000256" key="1">
    <source>
        <dbReference type="SAM" id="MobiDB-lite"/>
    </source>
</evidence>
<dbReference type="EMBL" id="BJFL01000049">
    <property type="protein sequence ID" value="GDY33626.1"/>
    <property type="molecule type" value="Genomic_DNA"/>
</dbReference>
<organism evidence="3 4">
    <name type="scientific">Gandjariella thermophila</name>
    <dbReference type="NCBI Taxonomy" id="1931992"/>
    <lineage>
        <taxon>Bacteria</taxon>
        <taxon>Bacillati</taxon>
        <taxon>Actinomycetota</taxon>
        <taxon>Actinomycetes</taxon>
        <taxon>Pseudonocardiales</taxon>
        <taxon>Pseudonocardiaceae</taxon>
        <taxon>Gandjariella</taxon>
    </lineage>
</organism>
<gene>
    <name evidence="3" type="ORF">GTS_52590</name>
</gene>
<keyword evidence="2" id="KW-0732">Signal</keyword>
<feature type="region of interest" description="Disordered" evidence="1">
    <location>
        <begin position="54"/>
        <end position="80"/>
    </location>
</feature>
<feature type="chain" id="PRO_5020994436" evidence="2">
    <location>
        <begin position="36"/>
        <end position="202"/>
    </location>
</feature>
<keyword evidence="4" id="KW-1185">Reference proteome</keyword>
<evidence type="ECO:0000256" key="2">
    <source>
        <dbReference type="SAM" id="SignalP"/>
    </source>
</evidence>
<name>A0A4D4JGU8_9PSEU</name>
<sequence length="202" mass="21601">MQSLRQWVWRTSAALTGTLAMTSATLLGSVVPAQAAGTVPAYDHTSRPILHGVASTTPHHRRLERGKADPTPVVAGGTAGRRRSLLTAPVAAGTRKNVNAFLQTERWKDAQFLQHAVCSPRTAPKSWVENSVFYCVWHIFAALPAHDGNNPDDDEHQPPVVTRCSGAENHRVAGVIMGSTLLVLPHRLTAASARTAPSAAVL</sequence>
<dbReference type="RefSeq" id="WP_137816553.1">
    <property type="nucleotide sequence ID" value="NZ_BJFL01000049.1"/>
</dbReference>
<proteinExistence type="predicted"/>
<dbReference type="AlphaFoldDB" id="A0A4D4JGU8"/>
<protein>
    <submittedName>
        <fullName evidence="3">Uncharacterized protein</fullName>
    </submittedName>
</protein>
<comment type="caution">
    <text evidence="3">The sequence shown here is derived from an EMBL/GenBank/DDBJ whole genome shotgun (WGS) entry which is preliminary data.</text>
</comment>
<dbReference type="Proteomes" id="UP000298860">
    <property type="component" value="Unassembled WGS sequence"/>
</dbReference>
<reference evidence="4" key="1">
    <citation type="submission" date="2019-04" db="EMBL/GenBank/DDBJ databases">
        <title>Draft genome sequence of Pseudonocardiaceae bacterium SL3-2-4.</title>
        <authorList>
            <person name="Ningsih F."/>
            <person name="Yokota A."/>
            <person name="Sakai Y."/>
            <person name="Nanatani K."/>
            <person name="Yabe S."/>
            <person name="Oetari A."/>
            <person name="Sjamsuridzal W."/>
        </authorList>
    </citation>
    <scope>NUCLEOTIDE SEQUENCE [LARGE SCALE GENOMIC DNA]</scope>
    <source>
        <strain evidence="4">SL3-2-4</strain>
    </source>
</reference>
<feature type="signal peptide" evidence="2">
    <location>
        <begin position="1"/>
        <end position="35"/>
    </location>
</feature>